<proteinExistence type="predicted"/>
<evidence type="ECO:0008006" key="2">
    <source>
        <dbReference type="Google" id="ProtNLM"/>
    </source>
</evidence>
<comment type="caution">
    <text evidence="1">The sequence shown here is derived from an EMBL/GenBank/DDBJ whole genome shotgun (WGS) entry which is preliminary data.</text>
</comment>
<accession>A0A645D1G0</accession>
<gene>
    <name evidence="1" type="ORF">SDC9_130414</name>
</gene>
<evidence type="ECO:0000313" key="1">
    <source>
        <dbReference type="EMBL" id="MPM83350.1"/>
    </source>
</evidence>
<dbReference type="PANTHER" id="PTHR40056">
    <property type="entry name" value="HYPOTHETICAL CYTOSOLIC PROTEIN"/>
    <property type="match status" value="1"/>
</dbReference>
<dbReference type="Pfam" id="PF08876">
    <property type="entry name" value="DUF1836"/>
    <property type="match status" value="1"/>
</dbReference>
<dbReference type="InterPro" id="IPR014975">
    <property type="entry name" value="DUF1836"/>
</dbReference>
<organism evidence="1">
    <name type="scientific">bioreactor metagenome</name>
    <dbReference type="NCBI Taxonomy" id="1076179"/>
    <lineage>
        <taxon>unclassified sequences</taxon>
        <taxon>metagenomes</taxon>
        <taxon>ecological metagenomes</taxon>
    </lineage>
</organism>
<name>A0A645D1G0_9ZZZZ</name>
<dbReference type="PANTHER" id="PTHR40056:SF1">
    <property type="entry name" value="DUF1836 DOMAIN-CONTAINING PROTEIN"/>
    <property type="match status" value="1"/>
</dbReference>
<reference evidence="1" key="1">
    <citation type="submission" date="2019-08" db="EMBL/GenBank/DDBJ databases">
        <authorList>
            <person name="Kucharzyk K."/>
            <person name="Murdoch R.W."/>
            <person name="Higgins S."/>
            <person name="Loffler F."/>
        </authorList>
    </citation>
    <scope>NUCLEOTIDE SEQUENCE</scope>
</reference>
<dbReference type="AlphaFoldDB" id="A0A645D1G0"/>
<protein>
    <recommendedName>
        <fullName evidence="2">DUF1836 domain-containing protein</fullName>
    </recommendedName>
</protein>
<dbReference type="EMBL" id="VSSQ01032165">
    <property type="protein sequence ID" value="MPM83350.1"/>
    <property type="molecule type" value="Genomic_DNA"/>
</dbReference>
<sequence>MDNRIQEIEGFLKTLNRNSIVSYDQMPDIELYMDQVMTFMERNLNILFQNDIEKILTPAMINNYVKNGIIKRPNHKKYNREHLCSLLMLCMFKQVLPINQCHLLLKDAEGNTDKYRYNMFFVLQNEIMRKTAQKTIGNLKNIPEEGKSEKEELKMLAMRFVIEADILSTFAKKILSTLEGYEDKTKSKTKTDNQL</sequence>